<keyword evidence="2" id="KW-0805">Transcription regulation</keyword>
<dbReference type="RefSeq" id="WP_378579610.1">
    <property type="nucleotide sequence ID" value="NZ_JBHSFQ010000040.1"/>
</dbReference>
<reference evidence="6" key="1">
    <citation type="journal article" date="2019" name="Int. J. Syst. Evol. Microbiol.">
        <title>The Global Catalogue of Microorganisms (GCM) 10K type strain sequencing project: providing services to taxonomists for standard genome sequencing and annotation.</title>
        <authorList>
            <consortium name="The Broad Institute Genomics Platform"/>
            <consortium name="The Broad Institute Genome Sequencing Center for Infectious Disease"/>
            <person name="Wu L."/>
            <person name="Ma J."/>
        </authorList>
    </citation>
    <scope>NUCLEOTIDE SEQUENCE [LARGE SCALE GENOMIC DNA]</scope>
    <source>
        <strain evidence="6">XZYJ18</strain>
    </source>
</reference>
<comment type="caution">
    <text evidence="5">The sequence shown here is derived from an EMBL/GenBank/DDBJ whole genome shotgun (WGS) entry which is preliminary data.</text>
</comment>
<dbReference type="Pfam" id="PF03965">
    <property type="entry name" value="Penicillinase_R"/>
    <property type="match status" value="1"/>
</dbReference>
<organism evidence="5 6">
    <name type="scientific">Nocardiopsis mangrovi</name>
    <dbReference type="NCBI Taxonomy" id="1179818"/>
    <lineage>
        <taxon>Bacteria</taxon>
        <taxon>Bacillati</taxon>
        <taxon>Actinomycetota</taxon>
        <taxon>Actinomycetes</taxon>
        <taxon>Streptosporangiales</taxon>
        <taxon>Nocardiopsidaceae</taxon>
        <taxon>Nocardiopsis</taxon>
    </lineage>
</organism>
<dbReference type="Proteomes" id="UP001595923">
    <property type="component" value="Unassembled WGS sequence"/>
</dbReference>
<comment type="similarity">
    <text evidence="1">Belongs to the BlaI transcriptional regulatory family.</text>
</comment>
<dbReference type="Gene3D" id="1.10.10.10">
    <property type="entry name" value="Winged helix-like DNA-binding domain superfamily/Winged helix DNA-binding domain"/>
    <property type="match status" value="1"/>
</dbReference>
<name>A0ABV9E7B1_9ACTN</name>
<dbReference type="InterPro" id="IPR036390">
    <property type="entry name" value="WH_DNA-bd_sf"/>
</dbReference>
<proteinExistence type="inferred from homology"/>
<accession>A0ABV9E7B1</accession>
<sequence length="113" mass="12520">MLGELESRVMRVLWDRREPMTVRSVLERLNESGPRPVAYTTVLTVMSRLADKGALVRTAAGRGHLYTAAAADEAALAVDDVLRTYGDSAVSHFLDRAAGDPELLERLRRLARE</sequence>
<dbReference type="SUPFAM" id="SSF46785">
    <property type="entry name" value="Winged helix' DNA-binding domain"/>
    <property type="match status" value="1"/>
</dbReference>
<dbReference type="EMBL" id="JBHSFQ010000040">
    <property type="protein sequence ID" value="MFC4565543.1"/>
    <property type="molecule type" value="Genomic_DNA"/>
</dbReference>
<dbReference type="InterPro" id="IPR005650">
    <property type="entry name" value="BlaI_family"/>
</dbReference>
<evidence type="ECO:0000256" key="4">
    <source>
        <dbReference type="ARBA" id="ARBA00023163"/>
    </source>
</evidence>
<keyword evidence="6" id="KW-1185">Reference proteome</keyword>
<evidence type="ECO:0000313" key="5">
    <source>
        <dbReference type="EMBL" id="MFC4565543.1"/>
    </source>
</evidence>
<evidence type="ECO:0000256" key="3">
    <source>
        <dbReference type="ARBA" id="ARBA00023125"/>
    </source>
</evidence>
<gene>
    <name evidence="5" type="ORF">ACFO4E_27110</name>
</gene>
<dbReference type="InterPro" id="IPR036388">
    <property type="entry name" value="WH-like_DNA-bd_sf"/>
</dbReference>
<keyword evidence="4" id="KW-0804">Transcription</keyword>
<evidence type="ECO:0000256" key="2">
    <source>
        <dbReference type="ARBA" id="ARBA00023015"/>
    </source>
</evidence>
<protein>
    <submittedName>
        <fullName evidence="5">BlaI/MecI/CopY family transcriptional regulator</fullName>
    </submittedName>
</protein>
<evidence type="ECO:0000313" key="6">
    <source>
        <dbReference type="Proteomes" id="UP001595923"/>
    </source>
</evidence>
<evidence type="ECO:0000256" key="1">
    <source>
        <dbReference type="ARBA" id="ARBA00011046"/>
    </source>
</evidence>
<keyword evidence="3" id="KW-0238">DNA-binding</keyword>